<dbReference type="InParanoid" id="A0A2S8SWG9"/>
<dbReference type="RefSeq" id="WP_105482470.1">
    <property type="nucleotide sequence ID" value="NZ_NIGF01000002.1"/>
</dbReference>
<sequence>MTLFQFKTLLQDNRDKGFRLVLPDQSAVPISFHITEVAFVQKTFIDCGGTMRELKTCQLQAWLGPDEDHRIAAGKMADVLNRAAHFLPPEDLELEIEYESAQISQYPVAGAEVSDQFVTLQLGAKHTACLAPELCIVPAPKSGAIALEMAPSNACGCGPSGCC</sequence>
<protein>
    <submittedName>
        <fullName evidence="1">Uncharacterized protein</fullName>
    </submittedName>
</protein>
<dbReference type="InterPro" id="IPR045534">
    <property type="entry name" value="DUF6428"/>
</dbReference>
<dbReference type="Pfam" id="PF20001">
    <property type="entry name" value="DUF6428"/>
    <property type="match status" value="1"/>
</dbReference>
<keyword evidence="2" id="KW-1185">Reference proteome</keyword>
<dbReference type="OrthoDB" id="66316at2"/>
<accession>A0A2S8SWG9</accession>
<dbReference type="AlphaFoldDB" id="A0A2S8SWG9"/>
<name>A0A2S8SWG9_9BACT</name>
<evidence type="ECO:0000313" key="2">
    <source>
        <dbReference type="Proteomes" id="UP000237684"/>
    </source>
</evidence>
<gene>
    <name evidence="1" type="ORF">B1R32_102159</name>
</gene>
<proteinExistence type="predicted"/>
<evidence type="ECO:0000313" key="1">
    <source>
        <dbReference type="EMBL" id="PQV65151.1"/>
    </source>
</evidence>
<comment type="caution">
    <text evidence="1">The sequence shown here is derived from an EMBL/GenBank/DDBJ whole genome shotgun (WGS) entry which is preliminary data.</text>
</comment>
<organism evidence="1 2">
    <name type="scientific">Abditibacterium utsteinense</name>
    <dbReference type="NCBI Taxonomy" id="1960156"/>
    <lineage>
        <taxon>Bacteria</taxon>
        <taxon>Pseudomonadati</taxon>
        <taxon>Abditibacteriota</taxon>
        <taxon>Abditibacteriia</taxon>
        <taxon>Abditibacteriales</taxon>
        <taxon>Abditibacteriaceae</taxon>
        <taxon>Abditibacterium</taxon>
    </lineage>
</organism>
<dbReference type="Proteomes" id="UP000237684">
    <property type="component" value="Unassembled WGS sequence"/>
</dbReference>
<reference evidence="1 2" key="1">
    <citation type="journal article" date="2018" name="Syst. Appl. Microbiol.">
        <title>Abditibacterium utsteinense sp. nov., the first cultivated member of candidate phylum FBP, isolated from ice-free Antarctic soil samples.</title>
        <authorList>
            <person name="Tahon G."/>
            <person name="Tytgat B."/>
            <person name="Lebbe L."/>
            <person name="Carlier A."/>
            <person name="Willems A."/>
        </authorList>
    </citation>
    <scope>NUCLEOTIDE SEQUENCE [LARGE SCALE GENOMIC DNA]</scope>
    <source>
        <strain evidence="1 2">LMG 29911</strain>
    </source>
</reference>
<dbReference type="EMBL" id="NIGF01000002">
    <property type="protein sequence ID" value="PQV65151.1"/>
    <property type="molecule type" value="Genomic_DNA"/>
</dbReference>